<comment type="caution">
    <text evidence="1">The sequence shown here is derived from an EMBL/GenBank/DDBJ whole genome shotgun (WGS) entry which is preliminary data.</text>
</comment>
<organism evidence="1 2">
    <name type="scientific">Rotaria magnacalcarata</name>
    <dbReference type="NCBI Taxonomy" id="392030"/>
    <lineage>
        <taxon>Eukaryota</taxon>
        <taxon>Metazoa</taxon>
        <taxon>Spiralia</taxon>
        <taxon>Gnathifera</taxon>
        <taxon>Rotifera</taxon>
        <taxon>Eurotatoria</taxon>
        <taxon>Bdelloidea</taxon>
        <taxon>Philodinida</taxon>
        <taxon>Philodinidae</taxon>
        <taxon>Rotaria</taxon>
    </lineage>
</organism>
<evidence type="ECO:0000313" key="2">
    <source>
        <dbReference type="Proteomes" id="UP000663842"/>
    </source>
</evidence>
<proteinExistence type="predicted"/>
<feature type="non-terminal residue" evidence="1">
    <location>
        <position position="1"/>
    </location>
</feature>
<dbReference type="Proteomes" id="UP000663842">
    <property type="component" value="Unassembled WGS sequence"/>
</dbReference>
<gene>
    <name evidence="1" type="ORF">UXM345_LOCUS24532</name>
</gene>
<sequence length="318" mass="36798">MINILELKHVDQNKVEELQQSFELFIKAVIEYIDSYFEPEKKFYETLSVLDRQSIYFFKWEYFMNLVDESTTNNNYDVLCAINDTEKDDLLNKDQDSKEHIQSDQLWAYLLNIRPNTTPNMKLIISYVFSIPCSNAYVESSYRSARNDYYRCDLEGVHHKSSIKAFTDTTSILLPVPCASEAQKSSAVEGAFVHHGVKYGHSYVSQQCTINLRWCEKGIGAVLKDRLPHILKGNCYAHVLHNGVKHAHDVLKSDIQQAELNLKRTWTTAVDLYRIITNLMEKLEQRLNDKYFGSPKQTDLIQSELTNIIAVVTLKHQS</sequence>
<dbReference type="AlphaFoldDB" id="A0A819XT82"/>
<dbReference type="EMBL" id="CAJOBF010004483">
    <property type="protein sequence ID" value="CAF4140400.1"/>
    <property type="molecule type" value="Genomic_DNA"/>
</dbReference>
<reference evidence="1" key="1">
    <citation type="submission" date="2021-02" db="EMBL/GenBank/DDBJ databases">
        <authorList>
            <person name="Nowell W R."/>
        </authorList>
    </citation>
    <scope>NUCLEOTIDE SEQUENCE</scope>
</reference>
<accession>A0A819XT82</accession>
<evidence type="ECO:0000313" key="1">
    <source>
        <dbReference type="EMBL" id="CAF4140400.1"/>
    </source>
</evidence>
<protein>
    <submittedName>
        <fullName evidence="1">Uncharacterized protein</fullName>
    </submittedName>
</protein>
<name>A0A819XT82_9BILA</name>